<dbReference type="Gene3D" id="3.30.1300.10">
    <property type="entry name" value="Pantoate-beta-alanine ligase, C-terminal domain"/>
    <property type="match status" value="1"/>
</dbReference>
<dbReference type="GO" id="GO:0004592">
    <property type="term" value="F:pantoate-beta-alanine ligase activity"/>
    <property type="evidence" value="ECO:0007669"/>
    <property type="project" value="UniProtKB-EC"/>
</dbReference>
<sequence>MITITTVSQLEQYRDSLDGTIGFVPTMGALHEGHFSLVRRSIANNDHTVVSIFVNPTQFGPTEDLETYPRDIARDAAQLEKLGVECLFAPISPSEIYPLGRERGPFVDVKLGWATEGLEARTRPGFFKGVATVVTKLLLLVRPGTAYFGQKDWQQLAVVRALCEGLFLRVKIESVETAREPNGLALSSRNSYLEPSARSAASDIYKGLLKAAKCATLGMKKEYLFEQIEQSWQQRLTSGQFQIDYLELCTPELKPIDTVHSNCVVLCAVYVNGVRLIDNILITA</sequence>
<dbReference type="InterPro" id="IPR003721">
    <property type="entry name" value="Pantoate_ligase"/>
</dbReference>
<dbReference type="EC" id="6.3.2.1" evidence="3"/>
<keyword evidence="7" id="KW-0547">Nucleotide-binding</keyword>
<evidence type="ECO:0000256" key="8">
    <source>
        <dbReference type="ARBA" id="ARBA00022840"/>
    </source>
</evidence>
<dbReference type="GO" id="GO:0005524">
    <property type="term" value="F:ATP binding"/>
    <property type="evidence" value="ECO:0007669"/>
    <property type="project" value="UniProtKB-KW"/>
</dbReference>
<protein>
    <recommendedName>
        <fullName evidence="4">Pantoate--beta-alanine ligase</fullName>
        <ecNumber evidence="3">6.3.2.1</ecNumber>
    </recommendedName>
    <alternativeName>
        <fullName evidence="10">Pantoate-activating enzyme</fullName>
    </alternativeName>
    <alternativeName>
        <fullName evidence="9">Pantothenate synthetase</fullName>
    </alternativeName>
</protein>
<evidence type="ECO:0000256" key="4">
    <source>
        <dbReference type="ARBA" id="ARBA00015647"/>
    </source>
</evidence>
<evidence type="ECO:0000256" key="9">
    <source>
        <dbReference type="ARBA" id="ARBA00029902"/>
    </source>
</evidence>
<dbReference type="AlphaFoldDB" id="A0A1Q3A569"/>
<dbReference type="NCBIfam" id="TIGR00018">
    <property type="entry name" value="panC"/>
    <property type="match status" value="1"/>
</dbReference>
<dbReference type="Pfam" id="PF02569">
    <property type="entry name" value="Pantoate_ligase"/>
    <property type="match status" value="1"/>
</dbReference>
<dbReference type="InterPro" id="IPR004821">
    <property type="entry name" value="Cyt_trans-like"/>
</dbReference>
<evidence type="ECO:0000256" key="11">
    <source>
        <dbReference type="ARBA" id="ARBA00048258"/>
    </source>
</evidence>
<organism evidence="12 13">
    <name type="scientific">Zygosaccharomyces rouxii</name>
    <dbReference type="NCBI Taxonomy" id="4956"/>
    <lineage>
        <taxon>Eukaryota</taxon>
        <taxon>Fungi</taxon>
        <taxon>Dikarya</taxon>
        <taxon>Ascomycota</taxon>
        <taxon>Saccharomycotina</taxon>
        <taxon>Saccharomycetes</taxon>
        <taxon>Saccharomycetales</taxon>
        <taxon>Saccharomycetaceae</taxon>
        <taxon>Zygosaccharomyces</taxon>
    </lineage>
</organism>
<dbReference type="Proteomes" id="UP000187013">
    <property type="component" value="Unassembled WGS sequence"/>
</dbReference>
<dbReference type="PANTHER" id="PTHR21299">
    <property type="entry name" value="CYTIDYLATE KINASE/PANTOATE-BETA-ALANINE LIGASE"/>
    <property type="match status" value="1"/>
</dbReference>
<reference evidence="12 13" key="1">
    <citation type="submission" date="2016-08" db="EMBL/GenBank/DDBJ databases">
        <title>Draft genome sequence of allopolyploid Zygosaccharomyces rouxii.</title>
        <authorList>
            <person name="Watanabe J."/>
            <person name="Uehara K."/>
            <person name="Mogi Y."/>
            <person name="Tsukioka Y."/>
        </authorList>
    </citation>
    <scope>NUCLEOTIDE SEQUENCE [LARGE SCALE GENOMIC DNA]</scope>
    <source>
        <strain evidence="12 13">NBRC 110957</strain>
    </source>
</reference>
<comment type="similarity">
    <text evidence="2">Belongs to the pantothenate synthetase family.</text>
</comment>
<dbReference type="InterPro" id="IPR042176">
    <property type="entry name" value="Pantoate_ligase_C"/>
</dbReference>
<dbReference type="NCBIfam" id="TIGR00125">
    <property type="entry name" value="cyt_tran_rel"/>
    <property type="match status" value="1"/>
</dbReference>
<evidence type="ECO:0000256" key="3">
    <source>
        <dbReference type="ARBA" id="ARBA00012219"/>
    </source>
</evidence>
<evidence type="ECO:0000256" key="1">
    <source>
        <dbReference type="ARBA" id="ARBA00004990"/>
    </source>
</evidence>
<dbReference type="OMA" id="FHVDTEI"/>
<name>A0A1Q3A569_ZYGRO</name>
<proteinExistence type="inferred from homology"/>
<dbReference type="eggNOG" id="KOG3042">
    <property type="taxonomic scope" value="Eukaryota"/>
</dbReference>
<dbReference type="InterPro" id="IPR014729">
    <property type="entry name" value="Rossmann-like_a/b/a_fold"/>
</dbReference>
<dbReference type="OrthoDB" id="2020436at2759"/>
<evidence type="ECO:0000313" key="12">
    <source>
        <dbReference type="EMBL" id="GAV50852.1"/>
    </source>
</evidence>
<accession>A0A1Q3A569</accession>
<keyword evidence="5" id="KW-0436">Ligase</keyword>
<dbReference type="EMBL" id="BDGX01000030">
    <property type="protein sequence ID" value="GAV50852.1"/>
    <property type="molecule type" value="Genomic_DNA"/>
</dbReference>
<dbReference type="PANTHER" id="PTHR21299:SF1">
    <property type="entry name" value="PANTOATE--BETA-ALANINE LIGASE"/>
    <property type="match status" value="1"/>
</dbReference>
<evidence type="ECO:0000313" key="13">
    <source>
        <dbReference type="Proteomes" id="UP000187013"/>
    </source>
</evidence>
<comment type="pathway">
    <text evidence="1">Cofactor biosynthesis; (R)-pantothenate biosynthesis; (R)-pantothenate from (R)-pantoate and beta-alanine: step 1/1.</text>
</comment>
<dbReference type="SUPFAM" id="SSF52374">
    <property type="entry name" value="Nucleotidylyl transferase"/>
    <property type="match status" value="1"/>
</dbReference>
<dbReference type="GO" id="GO:0015940">
    <property type="term" value="P:pantothenate biosynthetic process"/>
    <property type="evidence" value="ECO:0007669"/>
    <property type="project" value="UniProtKB-UniPathway"/>
</dbReference>
<comment type="caution">
    <text evidence="12">The sequence shown here is derived from an EMBL/GenBank/DDBJ whole genome shotgun (WGS) entry which is preliminary data.</text>
</comment>
<dbReference type="HAMAP" id="MF_00158">
    <property type="entry name" value="PanC"/>
    <property type="match status" value="1"/>
</dbReference>
<dbReference type="UniPathway" id="UPA00028">
    <property type="reaction ID" value="UER00005"/>
</dbReference>
<keyword evidence="6" id="KW-0566">Pantothenate biosynthesis</keyword>
<comment type="catalytic activity">
    <reaction evidence="11">
        <text>(R)-pantoate + beta-alanine + ATP = (R)-pantothenate + AMP + diphosphate + H(+)</text>
        <dbReference type="Rhea" id="RHEA:10912"/>
        <dbReference type="ChEBI" id="CHEBI:15378"/>
        <dbReference type="ChEBI" id="CHEBI:15980"/>
        <dbReference type="ChEBI" id="CHEBI:29032"/>
        <dbReference type="ChEBI" id="CHEBI:30616"/>
        <dbReference type="ChEBI" id="CHEBI:33019"/>
        <dbReference type="ChEBI" id="CHEBI:57966"/>
        <dbReference type="ChEBI" id="CHEBI:456215"/>
        <dbReference type="EC" id="6.3.2.1"/>
    </reaction>
</comment>
<gene>
    <name evidence="12" type="ORF">ZYGR_0AD00350</name>
</gene>
<evidence type="ECO:0000256" key="2">
    <source>
        <dbReference type="ARBA" id="ARBA00009256"/>
    </source>
</evidence>
<evidence type="ECO:0000256" key="10">
    <source>
        <dbReference type="ARBA" id="ARBA00032806"/>
    </source>
</evidence>
<evidence type="ECO:0000256" key="6">
    <source>
        <dbReference type="ARBA" id="ARBA00022655"/>
    </source>
</evidence>
<dbReference type="CDD" id="cd00560">
    <property type="entry name" value="PanC"/>
    <property type="match status" value="1"/>
</dbReference>
<keyword evidence="8" id="KW-0067">ATP-binding</keyword>
<evidence type="ECO:0000256" key="5">
    <source>
        <dbReference type="ARBA" id="ARBA00022598"/>
    </source>
</evidence>
<evidence type="ECO:0000256" key="7">
    <source>
        <dbReference type="ARBA" id="ARBA00022741"/>
    </source>
</evidence>
<dbReference type="Gene3D" id="3.40.50.620">
    <property type="entry name" value="HUPs"/>
    <property type="match status" value="1"/>
</dbReference>